<proteinExistence type="predicted"/>
<dbReference type="GO" id="GO:0016787">
    <property type="term" value="F:hydrolase activity"/>
    <property type="evidence" value="ECO:0007669"/>
    <property type="project" value="InterPro"/>
</dbReference>
<dbReference type="InterPro" id="IPR014001">
    <property type="entry name" value="Helicase_ATP-bd"/>
</dbReference>
<dbReference type="PANTHER" id="PTHR47396">
    <property type="entry name" value="TYPE I RESTRICTION ENZYME ECOKI R PROTEIN"/>
    <property type="match status" value="1"/>
</dbReference>
<comment type="caution">
    <text evidence="3">The sequence shown here is derived from an EMBL/GenBank/DDBJ whole genome shotgun (WGS) entry which is preliminary data.</text>
</comment>
<feature type="region of interest" description="Disordered" evidence="1">
    <location>
        <begin position="183"/>
        <end position="233"/>
    </location>
</feature>
<dbReference type="Pfam" id="PF04851">
    <property type="entry name" value="ResIII"/>
    <property type="match status" value="1"/>
</dbReference>
<feature type="region of interest" description="Disordered" evidence="1">
    <location>
        <begin position="304"/>
        <end position="325"/>
    </location>
</feature>
<dbReference type="InterPro" id="IPR006935">
    <property type="entry name" value="Helicase/UvrB_N"/>
</dbReference>
<feature type="compositionally biased region" description="Basic and acidic residues" evidence="1">
    <location>
        <begin position="193"/>
        <end position="208"/>
    </location>
</feature>
<dbReference type="InterPro" id="IPR050742">
    <property type="entry name" value="Helicase_Restrict-Modif_Enz"/>
</dbReference>
<dbReference type="EMBL" id="MWQN01000006">
    <property type="protein sequence ID" value="OPC76461.1"/>
    <property type="molecule type" value="Genomic_DNA"/>
</dbReference>
<dbReference type="InterPro" id="IPR027417">
    <property type="entry name" value="P-loop_NTPase"/>
</dbReference>
<dbReference type="PROSITE" id="PS51192">
    <property type="entry name" value="HELICASE_ATP_BIND_1"/>
    <property type="match status" value="1"/>
</dbReference>
<dbReference type="AlphaFoldDB" id="A0A1T3NIP8"/>
<feature type="domain" description="Helicase ATP-binding" evidence="2">
    <location>
        <begin position="21"/>
        <end position="204"/>
    </location>
</feature>
<organism evidence="3 4">
    <name type="scientific">Embleya scabrispora</name>
    <dbReference type="NCBI Taxonomy" id="159449"/>
    <lineage>
        <taxon>Bacteria</taxon>
        <taxon>Bacillati</taxon>
        <taxon>Actinomycetota</taxon>
        <taxon>Actinomycetes</taxon>
        <taxon>Kitasatosporales</taxon>
        <taxon>Streptomycetaceae</taxon>
        <taxon>Embleya</taxon>
    </lineage>
</organism>
<feature type="compositionally biased region" description="Pro residues" evidence="1">
    <location>
        <begin position="316"/>
        <end position="325"/>
    </location>
</feature>
<feature type="compositionally biased region" description="Polar residues" evidence="1">
    <location>
        <begin position="211"/>
        <end position="230"/>
    </location>
</feature>
<protein>
    <recommendedName>
        <fullName evidence="2">Helicase ATP-binding domain-containing protein</fullName>
    </recommendedName>
</protein>
<feature type="compositionally biased region" description="Low complexity" evidence="1">
    <location>
        <begin position="304"/>
        <end position="315"/>
    </location>
</feature>
<name>A0A1T3NIP8_9ACTN</name>
<evidence type="ECO:0000259" key="2">
    <source>
        <dbReference type="PROSITE" id="PS51192"/>
    </source>
</evidence>
<dbReference type="OrthoDB" id="9776021at2"/>
<dbReference type="Gene3D" id="3.40.50.300">
    <property type="entry name" value="P-loop containing nucleotide triphosphate hydrolases"/>
    <property type="match status" value="1"/>
</dbReference>
<evidence type="ECO:0000256" key="1">
    <source>
        <dbReference type="SAM" id="MobiDB-lite"/>
    </source>
</evidence>
<gene>
    <name evidence="3" type="ORF">B4N89_46290</name>
</gene>
<dbReference type="STRING" id="159449.B4N89_46290"/>
<accession>A0A1T3NIP8</accession>
<reference evidence="3 4" key="1">
    <citation type="submission" date="2017-03" db="EMBL/GenBank/DDBJ databases">
        <title>Draft genome sequence of Streptomyces scabrisporus NF3, endophyte isolated from Amphipterygium adstringens.</title>
        <authorList>
            <person name="Vazquez M."/>
            <person name="Ceapa C.D."/>
            <person name="Rodriguez Luna D."/>
            <person name="Sanchez Esquivel S."/>
        </authorList>
    </citation>
    <scope>NUCLEOTIDE SEQUENCE [LARGE SCALE GENOMIC DNA]</scope>
    <source>
        <strain evidence="3 4">NF3</strain>
    </source>
</reference>
<dbReference type="RefSeq" id="WP_078982739.1">
    <property type="nucleotide sequence ID" value="NZ_MWQN01000006.1"/>
</dbReference>
<dbReference type="Proteomes" id="UP000190037">
    <property type="component" value="Unassembled WGS sequence"/>
</dbReference>
<dbReference type="GO" id="GO:0005829">
    <property type="term" value="C:cytosol"/>
    <property type="evidence" value="ECO:0007669"/>
    <property type="project" value="TreeGrafter"/>
</dbReference>
<dbReference type="GO" id="GO:0005524">
    <property type="term" value="F:ATP binding"/>
    <property type="evidence" value="ECO:0007669"/>
    <property type="project" value="InterPro"/>
</dbReference>
<sequence length="325" mass="35039">MTAGTLKRLRRHQAEAVDAATQALKHLSRVTIIAATGTGKTIIAMRIAEHFTPSGHVLVLVPTLDLLSQTAAHWAHDSPLTNMVGVCSLDSTHNVAVDKRMKTLTTDARVLAETVASHTGPTVVFGTYSSLKVIEQAHRRHDLPQWSIAVVDEAHRTTGDPGKEWAAIHKDGSIPARRRLYMTATPRTWNPPEPRKNKNDKKSDKEHPPTATDNQAQPEPAPTTSPTSMDDASIYGPTVYQLTLADAIDQGILADYRIVVPVIDDEELQGVLRTKGPTPTWTACACQPCKSACCARWPNTAYAESSASTAASPTPNTSPGPCPTP</sequence>
<dbReference type="SUPFAM" id="SSF52540">
    <property type="entry name" value="P-loop containing nucleoside triphosphate hydrolases"/>
    <property type="match status" value="1"/>
</dbReference>
<dbReference type="PANTHER" id="PTHR47396:SF1">
    <property type="entry name" value="ATP-DEPENDENT HELICASE IRC3-RELATED"/>
    <property type="match status" value="1"/>
</dbReference>
<evidence type="ECO:0000313" key="4">
    <source>
        <dbReference type="Proteomes" id="UP000190037"/>
    </source>
</evidence>
<keyword evidence="4" id="KW-1185">Reference proteome</keyword>
<dbReference type="GO" id="GO:0003677">
    <property type="term" value="F:DNA binding"/>
    <property type="evidence" value="ECO:0007669"/>
    <property type="project" value="InterPro"/>
</dbReference>
<evidence type="ECO:0000313" key="3">
    <source>
        <dbReference type="EMBL" id="OPC76461.1"/>
    </source>
</evidence>
<dbReference type="SMART" id="SM00487">
    <property type="entry name" value="DEXDc"/>
    <property type="match status" value="1"/>
</dbReference>